<evidence type="ECO:0000313" key="14">
    <source>
        <dbReference type="EMBL" id="SMQ54353.1"/>
    </source>
</evidence>
<sequence length="218" mass="24847">MMAVKTSPSPARSFRTAYLTLYNISFALLWSFVFVKTVRNIPHGRHAVFASTEPLARWVQTLTLVEVVHSVVGLIPSPLGTTFTQVATRVIQVWLIWYTFPETTVPSLAFSSLLIAWSIADTVRYGYLAANLHGKAPKWLVWLRYSLFIPLYPIGIGAEWWLMFQAAKPVGEIHAILPYVFYFLLALYIPGSYVMFTYMLKQRKKTFARSSKDARSTN</sequence>
<keyword evidence="15" id="KW-1185">Reference proteome</keyword>
<feature type="transmembrane region" description="Helical" evidence="13">
    <location>
        <begin position="16"/>
        <end position="35"/>
    </location>
</feature>
<keyword evidence="5 13" id="KW-0444">Lipid biosynthesis</keyword>
<dbReference type="GO" id="GO:0005789">
    <property type="term" value="C:endoplasmic reticulum membrane"/>
    <property type="evidence" value="ECO:0007669"/>
    <property type="project" value="UniProtKB-SubCell"/>
</dbReference>
<dbReference type="STRING" id="1276538.A0A1X7S3U7"/>
<comment type="pathway">
    <text evidence="2 13">Lipid metabolism; fatty acid biosynthesis.</text>
</comment>
<evidence type="ECO:0000256" key="10">
    <source>
        <dbReference type="ARBA" id="ARBA00023136"/>
    </source>
</evidence>
<dbReference type="Proteomes" id="UP000215127">
    <property type="component" value="Chromosome 9"/>
</dbReference>
<keyword evidence="8 13" id="KW-1133">Transmembrane helix</keyword>
<reference evidence="14 15" key="1">
    <citation type="submission" date="2016-06" db="EMBL/GenBank/DDBJ databases">
        <authorList>
            <person name="Kjaerup R.B."/>
            <person name="Dalgaard T.S."/>
            <person name="Juul-Madsen H.R."/>
        </authorList>
    </citation>
    <scope>NUCLEOTIDE SEQUENCE [LARGE SCALE GENOMIC DNA]</scope>
</reference>
<dbReference type="GO" id="GO:0042761">
    <property type="term" value="P:very long-chain fatty acid biosynthetic process"/>
    <property type="evidence" value="ECO:0007669"/>
    <property type="project" value="TreeGrafter"/>
</dbReference>
<gene>
    <name evidence="14" type="ORF">ZT3D7_G9508</name>
</gene>
<dbReference type="Pfam" id="PF04387">
    <property type="entry name" value="PTPLA"/>
    <property type="match status" value="1"/>
</dbReference>
<evidence type="ECO:0000256" key="4">
    <source>
        <dbReference type="ARBA" id="ARBA00013122"/>
    </source>
</evidence>
<comment type="function">
    <text evidence="13">Catalyzes the third of the four reactions of the long-chain fatty acids elongation cycle. This endoplasmic reticulum-bound enzymatic process, allows the addition of two carbons to the chain of long- and very long-chain fatty acids/VLCFAs per cycle. This enzyme catalyzes the dehydration of the 3-hydroxyacyl-CoA intermediate into trans-2,3-enoyl-CoA, within each cycle of fatty acid elongation. Thereby, it participates to the production of VLCFAs of different chain lengths that are involved in multiple biological processes as precursors of membrane lipids and lipid mediators.</text>
</comment>
<keyword evidence="12 13" id="KW-0456">Lyase</keyword>
<dbReference type="EMBL" id="LT853700">
    <property type="protein sequence ID" value="SMQ54353.1"/>
    <property type="molecule type" value="Genomic_DNA"/>
</dbReference>
<evidence type="ECO:0000256" key="1">
    <source>
        <dbReference type="ARBA" id="ARBA00004141"/>
    </source>
</evidence>
<comment type="subcellular location">
    <subcellularLocation>
        <location evidence="13">Endoplasmic reticulum membrane</location>
        <topology evidence="13">Multi-pass membrane protein</topology>
    </subcellularLocation>
    <subcellularLocation>
        <location evidence="1">Membrane</location>
        <topology evidence="1">Multi-pass membrane protein</topology>
    </subcellularLocation>
</comment>
<evidence type="ECO:0000256" key="3">
    <source>
        <dbReference type="ARBA" id="ARBA00007811"/>
    </source>
</evidence>
<dbReference type="InterPro" id="IPR007482">
    <property type="entry name" value="Tyr_Pase-like_PTPLA"/>
</dbReference>
<evidence type="ECO:0000256" key="5">
    <source>
        <dbReference type="ARBA" id="ARBA00022516"/>
    </source>
</evidence>
<dbReference type="GO" id="GO:0030497">
    <property type="term" value="P:fatty acid elongation"/>
    <property type="evidence" value="ECO:0007669"/>
    <property type="project" value="TreeGrafter"/>
</dbReference>
<organism evidence="14 15">
    <name type="scientific">Zymoseptoria tritici (strain ST99CH_3D7)</name>
    <dbReference type="NCBI Taxonomy" id="1276538"/>
    <lineage>
        <taxon>Eukaryota</taxon>
        <taxon>Fungi</taxon>
        <taxon>Dikarya</taxon>
        <taxon>Ascomycota</taxon>
        <taxon>Pezizomycotina</taxon>
        <taxon>Dothideomycetes</taxon>
        <taxon>Dothideomycetidae</taxon>
        <taxon>Mycosphaerellales</taxon>
        <taxon>Mycosphaerellaceae</taxon>
        <taxon>Zymoseptoria</taxon>
    </lineage>
</organism>
<dbReference type="AlphaFoldDB" id="A0A1X7S3U7"/>
<keyword evidence="10 13" id="KW-0472">Membrane</keyword>
<dbReference type="GO" id="GO:0102158">
    <property type="term" value="F:very-long-chain (3R)-3-hydroxyacyl-CoA dehydratase activity"/>
    <property type="evidence" value="ECO:0007669"/>
    <property type="project" value="UniProtKB-EC"/>
</dbReference>
<accession>A0A1X7S3U7</accession>
<evidence type="ECO:0000256" key="12">
    <source>
        <dbReference type="ARBA" id="ARBA00023239"/>
    </source>
</evidence>
<protein>
    <recommendedName>
        <fullName evidence="4 13">Very-long-chain (3R)-3-hydroxyacyl-CoA dehydratase</fullName>
        <ecNumber evidence="4 13">4.2.1.134</ecNumber>
    </recommendedName>
</protein>
<dbReference type="UniPathway" id="UPA00094"/>
<comment type="similarity">
    <text evidence="3 13">Belongs to the very long-chain fatty acids dehydratase HACD family.</text>
</comment>
<comment type="caution">
    <text evidence="13">Lacks conserved residue(s) required for the propagation of feature annotation.</text>
</comment>
<proteinExistence type="inferred from homology"/>
<evidence type="ECO:0000256" key="13">
    <source>
        <dbReference type="RuleBase" id="RU363109"/>
    </source>
</evidence>
<feature type="transmembrane region" description="Helical" evidence="13">
    <location>
        <begin position="176"/>
        <end position="200"/>
    </location>
</feature>
<dbReference type="PANTHER" id="PTHR11035">
    <property type="entry name" value="VERY-LONG-CHAIN (3R)-3-HYDROXYACYL-COA DEHYDRATASE"/>
    <property type="match status" value="1"/>
</dbReference>
<evidence type="ECO:0000256" key="2">
    <source>
        <dbReference type="ARBA" id="ARBA00005194"/>
    </source>
</evidence>
<evidence type="ECO:0000256" key="9">
    <source>
        <dbReference type="ARBA" id="ARBA00023098"/>
    </source>
</evidence>
<dbReference type="EC" id="4.2.1.134" evidence="4 13"/>
<keyword evidence="7 13" id="KW-0276">Fatty acid metabolism</keyword>
<evidence type="ECO:0000313" key="15">
    <source>
        <dbReference type="Proteomes" id="UP000215127"/>
    </source>
</evidence>
<keyword evidence="13" id="KW-0256">Endoplasmic reticulum</keyword>
<keyword evidence="9 13" id="KW-0443">Lipid metabolism</keyword>
<keyword evidence="6 13" id="KW-0812">Transmembrane</keyword>
<evidence type="ECO:0000256" key="11">
    <source>
        <dbReference type="ARBA" id="ARBA00023160"/>
    </source>
</evidence>
<evidence type="ECO:0000256" key="8">
    <source>
        <dbReference type="ARBA" id="ARBA00022989"/>
    </source>
</evidence>
<evidence type="ECO:0000256" key="6">
    <source>
        <dbReference type="ARBA" id="ARBA00022692"/>
    </source>
</evidence>
<keyword evidence="11 13" id="KW-0275">Fatty acid biosynthesis</keyword>
<dbReference type="PANTHER" id="PTHR11035:SF24">
    <property type="entry name" value="VERY-LONG-CHAIN (3R)-3-HYDROXYACYL-COA DEHYDRATASE"/>
    <property type="match status" value="1"/>
</dbReference>
<evidence type="ECO:0000256" key="7">
    <source>
        <dbReference type="ARBA" id="ARBA00022832"/>
    </source>
</evidence>
<name>A0A1X7S3U7_ZYMT9</name>
<comment type="catalytic activity">
    <reaction evidence="13">
        <text>a very-long-chain (3R)-3-hydroxyacyl-CoA = a very-long-chain (2E)-enoyl-CoA + H2O</text>
        <dbReference type="Rhea" id="RHEA:45812"/>
        <dbReference type="ChEBI" id="CHEBI:15377"/>
        <dbReference type="ChEBI" id="CHEBI:83728"/>
        <dbReference type="ChEBI" id="CHEBI:85440"/>
        <dbReference type="EC" id="4.2.1.134"/>
    </reaction>
</comment>
<dbReference type="GO" id="GO:0030148">
    <property type="term" value="P:sphingolipid biosynthetic process"/>
    <property type="evidence" value="ECO:0007669"/>
    <property type="project" value="TreeGrafter"/>
</dbReference>
<feature type="transmembrane region" description="Helical" evidence="13">
    <location>
        <begin position="95"/>
        <end position="120"/>
    </location>
</feature>
<feature type="transmembrane region" description="Helical" evidence="13">
    <location>
        <begin position="141"/>
        <end position="164"/>
    </location>
</feature>